<dbReference type="PANTHER" id="PTHR47248:SF6">
    <property type="entry name" value="BPTI_KUNITZ INHIBITOR DOMAIN-CONTAINING PROTEIN"/>
    <property type="match status" value="1"/>
</dbReference>
<evidence type="ECO:0000256" key="1">
    <source>
        <dbReference type="SAM" id="SignalP"/>
    </source>
</evidence>
<organism evidence="3 4">
    <name type="scientific">Oesophagostomum dentatum</name>
    <name type="common">Nodular worm</name>
    <dbReference type="NCBI Taxonomy" id="61180"/>
    <lineage>
        <taxon>Eukaryota</taxon>
        <taxon>Metazoa</taxon>
        <taxon>Ecdysozoa</taxon>
        <taxon>Nematoda</taxon>
        <taxon>Chromadorea</taxon>
        <taxon>Rhabditida</taxon>
        <taxon>Rhabditina</taxon>
        <taxon>Rhabditomorpha</taxon>
        <taxon>Strongyloidea</taxon>
        <taxon>Strongylidae</taxon>
        <taxon>Oesophagostomum</taxon>
    </lineage>
</organism>
<name>A0A0B1S580_OESDE</name>
<keyword evidence="4" id="KW-1185">Reference proteome</keyword>
<dbReference type="InterPro" id="IPR052861">
    <property type="entry name" value="BPTI/Kunitz_domain"/>
</dbReference>
<feature type="domain" description="BPTI/Kunitz inhibitor" evidence="2">
    <location>
        <begin position="86"/>
        <end position="137"/>
    </location>
</feature>
<dbReference type="CDD" id="cd22593">
    <property type="entry name" value="Kunitz_conkunitzin"/>
    <property type="match status" value="1"/>
</dbReference>
<reference evidence="3 4" key="1">
    <citation type="submission" date="2014-03" db="EMBL/GenBank/DDBJ databases">
        <title>Draft genome of the hookworm Oesophagostomum dentatum.</title>
        <authorList>
            <person name="Mitreva M."/>
        </authorList>
    </citation>
    <scope>NUCLEOTIDE SEQUENCE [LARGE SCALE GENOMIC DNA]</scope>
    <source>
        <strain evidence="3 4">OD-Hann</strain>
    </source>
</reference>
<dbReference type="EMBL" id="KN600399">
    <property type="protein sequence ID" value="KHJ80513.1"/>
    <property type="molecule type" value="Genomic_DNA"/>
</dbReference>
<dbReference type="InterPro" id="IPR036880">
    <property type="entry name" value="Kunitz_BPTI_sf"/>
</dbReference>
<dbReference type="OrthoDB" id="4473401at2759"/>
<protein>
    <submittedName>
        <fullName evidence="3">Kunitz/Bovine pancreatic trypsin inhibitor domain protein</fullName>
    </submittedName>
</protein>
<dbReference type="Gene3D" id="4.10.410.10">
    <property type="entry name" value="Pancreatic trypsin inhibitor Kunitz domain"/>
    <property type="match status" value="1"/>
</dbReference>
<keyword evidence="1" id="KW-0732">Signal</keyword>
<gene>
    <name evidence="3" type="ORF">OESDEN_19812</name>
</gene>
<feature type="signal peptide" evidence="1">
    <location>
        <begin position="1"/>
        <end position="17"/>
    </location>
</feature>
<evidence type="ECO:0000313" key="4">
    <source>
        <dbReference type="Proteomes" id="UP000053660"/>
    </source>
</evidence>
<dbReference type="SUPFAM" id="SSF57362">
    <property type="entry name" value="BPTI-like"/>
    <property type="match status" value="1"/>
</dbReference>
<proteinExistence type="predicted"/>
<dbReference type="AlphaFoldDB" id="A0A0B1S580"/>
<feature type="chain" id="PRO_5002081358" evidence="1">
    <location>
        <begin position="18"/>
        <end position="142"/>
    </location>
</feature>
<sequence length="142" mass="15950">MYYIPLLLLLLFALVSGGRFPDPPVFAAPQHYPSICYLPPATNILQKLAVKLKVLVCHTRFAHWRVVKSNSDAHAAHVAELTSGLCKPSAGSTEDSPDLLTRYYFDVTTDQCYPFGVQNCGGNENRFKSRTECQNYCRLDHK</sequence>
<dbReference type="Proteomes" id="UP000053660">
    <property type="component" value="Unassembled WGS sequence"/>
</dbReference>
<dbReference type="Pfam" id="PF00014">
    <property type="entry name" value="Kunitz_BPTI"/>
    <property type="match status" value="1"/>
</dbReference>
<evidence type="ECO:0000259" key="2">
    <source>
        <dbReference type="PROSITE" id="PS50279"/>
    </source>
</evidence>
<dbReference type="GO" id="GO:0004867">
    <property type="term" value="F:serine-type endopeptidase inhibitor activity"/>
    <property type="evidence" value="ECO:0007669"/>
    <property type="project" value="InterPro"/>
</dbReference>
<dbReference type="SMART" id="SM00131">
    <property type="entry name" value="KU"/>
    <property type="match status" value="1"/>
</dbReference>
<evidence type="ECO:0000313" key="3">
    <source>
        <dbReference type="EMBL" id="KHJ80513.1"/>
    </source>
</evidence>
<accession>A0A0B1S580</accession>
<dbReference type="PROSITE" id="PS50279">
    <property type="entry name" value="BPTI_KUNITZ_2"/>
    <property type="match status" value="1"/>
</dbReference>
<dbReference type="InterPro" id="IPR002223">
    <property type="entry name" value="Kunitz_BPTI"/>
</dbReference>
<dbReference type="PANTHER" id="PTHR47248">
    <property type="entry name" value="PROTEIN CBG06772"/>
    <property type="match status" value="1"/>
</dbReference>